<dbReference type="GO" id="GO:0005634">
    <property type="term" value="C:nucleus"/>
    <property type="evidence" value="ECO:0007669"/>
    <property type="project" value="TreeGrafter"/>
</dbReference>
<dbReference type="EMBL" id="JAATIS010000485">
    <property type="protein sequence ID" value="KAG2468109.1"/>
    <property type="molecule type" value="Genomic_DNA"/>
</dbReference>
<dbReference type="SMART" id="SM00382">
    <property type="entry name" value="AAA"/>
    <property type="match status" value="2"/>
</dbReference>
<evidence type="ECO:0000256" key="2">
    <source>
        <dbReference type="ARBA" id="ARBA00022840"/>
    </source>
</evidence>
<feature type="domain" description="AAA+ ATPase" evidence="3">
    <location>
        <begin position="449"/>
        <end position="691"/>
    </location>
</feature>
<comment type="caution">
    <text evidence="4">The sequence shown here is derived from an EMBL/GenBank/DDBJ whole genome shotgun (WGS) entry which is preliminary data.</text>
</comment>
<evidence type="ECO:0000313" key="5">
    <source>
        <dbReference type="Proteomes" id="UP000886611"/>
    </source>
</evidence>
<evidence type="ECO:0000259" key="3">
    <source>
        <dbReference type="SMART" id="SM00382"/>
    </source>
</evidence>
<reference evidence="4 5" key="1">
    <citation type="journal article" date="2021" name="Cell">
        <title>Tracing the genetic footprints of vertebrate landing in non-teleost ray-finned fishes.</title>
        <authorList>
            <person name="Bi X."/>
            <person name="Wang K."/>
            <person name="Yang L."/>
            <person name="Pan H."/>
            <person name="Jiang H."/>
            <person name="Wei Q."/>
            <person name="Fang M."/>
            <person name="Yu H."/>
            <person name="Zhu C."/>
            <person name="Cai Y."/>
            <person name="He Y."/>
            <person name="Gan X."/>
            <person name="Zeng H."/>
            <person name="Yu D."/>
            <person name="Zhu Y."/>
            <person name="Jiang H."/>
            <person name="Qiu Q."/>
            <person name="Yang H."/>
            <person name="Zhang Y.E."/>
            <person name="Wang W."/>
            <person name="Zhu M."/>
            <person name="He S."/>
            <person name="Zhang G."/>
        </authorList>
    </citation>
    <scope>NUCLEOTIDE SEQUENCE [LARGE SCALE GENOMIC DNA]</scope>
    <source>
        <strain evidence="4">Bchr_013</strain>
    </source>
</reference>
<dbReference type="Gene3D" id="3.40.50.300">
    <property type="entry name" value="P-loop containing nucleotide triphosphate hydrolases"/>
    <property type="match status" value="2"/>
</dbReference>
<dbReference type="InterPro" id="IPR027417">
    <property type="entry name" value="P-loop_NTPase"/>
</dbReference>
<dbReference type="PANTHER" id="PTHR48103:SF2">
    <property type="entry name" value="MIDASIN"/>
    <property type="match status" value="1"/>
</dbReference>
<dbReference type="GO" id="GO:0016887">
    <property type="term" value="F:ATP hydrolysis activity"/>
    <property type="evidence" value="ECO:0007669"/>
    <property type="project" value="InterPro"/>
</dbReference>
<dbReference type="GO" id="GO:0000027">
    <property type="term" value="P:ribosomal large subunit assembly"/>
    <property type="evidence" value="ECO:0007669"/>
    <property type="project" value="TreeGrafter"/>
</dbReference>
<dbReference type="GO" id="GO:0030687">
    <property type="term" value="C:preribosome, large subunit precursor"/>
    <property type="evidence" value="ECO:0007669"/>
    <property type="project" value="TreeGrafter"/>
</dbReference>
<keyword evidence="1" id="KW-0547">Nucleotide-binding</keyword>
<protein>
    <submittedName>
        <fullName evidence="4">MDN1 protein</fullName>
    </submittedName>
</protein>
<evidence type="ECO:0000256" key="1">
    <source>
        <dbReference type="ARBA" id="ARBA00022741"/>
    </source>
</evidence>
<keyword evidence="5" id="KW-1185">Reference proteome</keyword>
<dbReference type="AlphaFoldDB" id="A0A8X7XI53"/>
<feature type="domain" description="AAA+ ATPase" evidence="3">
    <location>
        <begin position="250"/>
        <end position="443"/>
    </location>
</feature>
<dbReference type="InterPro" id="IPR003593">
    <property type="entry name" value="AAA+_ATPase"/>
</dbReference>
<keyword evidence="2" id="KW-0067">ATP-binding</keyword>
<sequence>SFFPLKIWTPYDRQCILNSLAQLLLEKDYTLLIGRHMRPFVLDLLERNAGLVKADGKINHDRHERLSVALSKLLDVSPDALLFAKRYFKYAPPVFQRLFFTSSQSAATQYGRKRMKLRDLMEATFRYSACCLTVISNMAEVEKYIFFQKYFNSDEMLDLKIKTLEESQQLNLEKALTLANAESAFWHCEEKQKPTRCQIASDDLSKNVVAVCGVVLTKINPPESEKEIANLVLVDSTCRSLQSLAMAVASQKPVLLEGPIGSGKTVILEHLAAVTGRGKTPHFLKVQLGDQTDSKVLLQKYSSLGVVVDRLLDIYCQLTGDKHLKSNCFNNKELIPANDLVSLKLEEKSLTLEGRGLSLRDLLKWCDRIVNCSSSTSSSAALIVFLEAEHYCQMYKPQINLTETEVTMGRTTIPRKQSCVVGLSMEKQTFAATRPSLVLLEQLSVCVNRGEPVLLVGETGTGKTSTVQFLARITGHKLRVVNMNQQSDTADLLGGYKPVDHKLILLPLHEAFEDLFSQTFSRKQNTTFLGHVNTCFRERRWEDLLKLMEHVSKSAINKELHKNKQETLKDKWEALCLRLSHARHQIKCAESALLFAFVEGTLAQAVKKGEWILLDEINLAAAETLECLSSLLESHAGSLVLLDRGDTEPIVRHPEFRLFACMNPATDVGKRNLPPGIRNRFTEVYVEELEDQGDLRILILDYLKGLNLSKTIVSGIISFLTQLDRSSYPIVQKLICKHILGGNTKSLKESIPEPTDKKCFQVEDYWISRGELPPVTDSSYILTPTVKLNLRDLARVVSAG</sequence>
<dbReference type="Pfam" id="PF07728">
    <property type="entry name" value="AAA_5"/>
    <property type="match status" value="2"/>
</dbReference>
<dbReference type="PANTHER" id="PTHR48103">
    <property type="entry name" value="MIDASIN-RELATED"/>
    <property type="match status" value="1"/>
</dbReference>
<dbReference type="SUPFAM" id="SSF52540">
    <property type="entry name" value="P-loop containing nucleoside triphosphate hydrolases"/>
    <property type="match status" value="2"/>
</dbReference>
<accession>A0A8X7XI53</accession>
<dbReference type="GO" id="GO:0000055">
    <property type="term" value="P:ribosomal large subunit export from nucleus"/>
    <property type="evidence" value="ECO:0007669"/>
    <property type="project" value="TreeGrafter"/>
</dbReference>
<name>A0A8X7XI53_POLSE</name>
<dbReference type="InterPro" id="IPR011704">
    <property type="entry name" value="ATPase_dyneun-rel_AAA"/>
</dbReference>
<organism evidence="4 5">
    <name type="scientific">Polypterus senegalus</name>
    <name type="common">Senegal bichir</name>
    <dbReference type="NCBI Taxonomy" id="55291"/>
    <lineage>
        <taxon>Eukaryota</taxon>
        <taxon>Metazoa</taxon>
        <taxon>Chordata</taxon>
        <taxon>Craniata</taxon>
        <taxon>Vertebrata</taxon>
        <taxon>Euteleostomi</taxon>
        <taxon>Actinopterygii</taxon>
        <taxon>Polypteriformes</taxon>
        <taxon>Polypteridae</taxon>
        <taxon>Polypterus</taxon>
    </lineage>
</organism>
<feature type="non-terminal residue" evidence="4">
    <location>
        <position position="800"/>
    </location>
</feature>
<proteinExistence type="predicted"/>
<feature type="non-terminal residue" evidence="4">
    <location>
        <position position="1"/>
    </location>
</feature>
<dbReference type="GO" id="GO:0005524">
    <property type="term" value="F:ATP binding"/>
    <property type="evidence" value="ECO:0007669"/>
    <property type="project" value="UniProtKB-KW"/>
</dbReference>
<dbReference type="Proteomes" id="UP000886611">
    <property type="component" value="Unassembled WGS sequence"/>
</dbReference>
<gene>
    <name evidence="4" type="primary">Mdn1_0</name>
    <name evidence="4" type="ORF">GTO96_0015007</name>
</gene>
<evidence type="ECO:0000313" key="4">
    <source>
        <dbReference type="EMBL" id="KAG2468109.1"/>
    </source>
</evidence>